<protein>
    <recommendedName>
        <fullName evidence="8">Amino acid transporter</fullName>
    </recommendedName>
</protein>
<comment type="similarity">
    <text evidence="8">Belongs to the dicarboxylate/amino acid:cation symporter (DAACS) (TC 2.A.23) family.</text>
</comment>
<dbReference type="PANTHER" id="PTHR42865:SF7">
    <property type="entry name" value="PROTON_GLUTAMATE-ASPARTATE SYMPORTER"/>
    <property type="match status" value="1"/>
</dbReference>
<dbReference type="PRINTS" id="PR00173">
    <property type="entry name" value="EDTRNSPORT"/>
</dbReference>
<feature type="transmembrane region" description="Helical" evidence="8">
    <location>
        <begin position="38"/>
        <end position="55"/>
    </location>
</feature>
<evidence type="ECO:0000256" key="6">
    <source>
        <dbReference type="ARBA" id="ARBA00022989"/>
    </source>
</evidence>
<feature type="transmembrane region" description="Helical" evidence="8">
    <location>
        <begin position="322"/>
        <end position="347"/>
    </location>
</feature>
<evidence type="ECO:0000256" key="1">
    <source>
        <dbReference type="ARBA" id="ARBA00004651"/>
    </source>
</evidence>
<sequence length="408" mass="44104">MNLWKKVLIGLVLGIFLGLLLKEKVVYLKPFGDLFIRMVKMIITPLIFFAIVNGITSVQDSKALGRVGVKACFTYFLTTLMAIIIGLSVGRIFEPGKGINLNFDNKELASVEEQAALTKIIDILLHVVPDNAIGAMAQGNILQVVFFALFTGVTINVMERGSSKRLVDIFQLLSHMVFKMVSLIIELSPIAACCLTAWVIGTQGVAVLRNLMKLIGCAYLAFIIQYFIFGLLIRVWTGLSPIPFFKKSFEYQAIAFSTSSSKAALSTTIKVCQRKLGISQMSSSFVLPLGASINMDGIAIYISLCTLFFAQVTGKVLSINDYSFIIFTGTLGSIGGAGVPGGAIVMLPMILGSVGLPIEGIALIAGIDRIIDMMRTTISITGDAAVTLCIDHSEGLLDRETYNNRGLS</sequence>
<keyword evidence="2 8" id="KW-0813">Transport</keyword>
<accession>A0A8S4C4X3</accession>
<dbReference type="Proteomes" id="UP000837675">
    <property type="component" value="Unassembled WGS sequence"/>
</dbReference>
<evidence type="ECO:0000256" key="7">
    <source>
        <dbReference type="ARBA" id="ARBA00023136"/>
    </source>
</evidence>
<keyword evidence="5 8" id="KW-0769">Symport</keyword>
<feature type="transmembrane region" description="Helical" evidence="8">
    <location>
        <begin position="67"/>
        <end position="93"/>
    </location>
</feature>
<evidence type="ECO:0000313" key="9">
    <source>
        <dbReference type="EMBL" id="CAG7594419.1"/>
    </source>
</evidence>
<dbReference type="AlphaFoldDB" id="A0A8S4C4X3"/>
<feature type="transmembrane region" description="Helical" evidence="8">
    <location>
        <begin position="180"/>
        <end position="200"/>
    </location>
</feature>
<dbReference type="Gene3D" id="1.10.3860.10">
    <property type="entry name" value="Sodium:dicarboxylate symporter"/>
    <property type="match status" value="1"/>
</dbReference>
<dbReference type="FunFam" id="1.10.3860.10:FF:000001">
    <property type="entry name" value="C4-dicarboxylate transport protein"/>
    <property type="match status" value="1"/>
</dbReference>
<dbReference type="GO" id="GO:0006835">
    <property type="term" value="P:dicarboxylic acid transport"/>
    <property type="evidence" value="ECO:0007669"/>
    <property type="project" value="UniProtKB-ARBA"/>
</dbReference>
<dbReference type="PROSITE" id="PS00713">
    <property type="entry name" value="NA_DICARBOXYL_SYMP_1"/>
    <property type="match status" value="1"/>
</dbReference>
<evidence type="ECO:0000256" key="8">
    <source>
        <dbReference type="RuleBase" id="RU361216"/>
    </source>
</evidence>
<dbReference type="PANTHER" id="PTHR42865">
    <property type="entry name" value="PROTON/GLUTAMATE-ASPARTATE SYMPORTER"/>
    <property type="match status" value="1"/>
</dbReference>
<dbReference type="InterPro" id="IPR001991">
    <property type="entry name" value="Na-dicarboxylate_symporter"/>
</dbReference>
<name>A0A8S4C4X3_9ACAR</name>
<reference evidence="9" key="1">
    <citation type="submission" date="2021-06" db="EMBL/GenBank/DDBJ databases">
        <authorList>
            <person name="Nardi T."/>
            <person name="Nardi T."/>
        </authorList>
    </citation>
    <scope>NUCLEOTIDE SEQUENCE</scope>
</reference>
<comment type="caution">
    <text evidence="9">The sequence shown here is derived from an EMBL/GenBank/DDBJ whole genome shotgun (WGS) entry which is preliminary data.</text>
</comment>
<organism evidence="9 10">
    <name type="scientific">Hyalomma marginatum</name>
    <dbReference type="NCBI Taxonomy" id="34627"/>
    <lineage>
        <taxon>Eukaryota</taxon>
        <taxon>Metazoa</taxon>
        <taxon>Ecdysozoa</taxon>
        <taxon>Arthropoda</taxon>
        <taxon>Chelicerata</taxon>
        <taxon>Arachnida</taxon>
        <taxon>Acari</taxon>
        <taxon>Parasitiformes</taxon>
        <taxon>Ixodida</taxon>
        <taxon>Ixodoidea</taxon>
        <taxon>Ixodidae</taxon>
        <taxon>Hyalomminae</taxon>
        <taxon>Hyalomma</taxon>
    </lineage>
</organism>
<dbReference type="InterPro" id="IPR018107">
    <property type="entry name" value="Na-dicarboxylate_symporter_CS"/>
</dbReference>
<keyword evidence="4 8" id="KW-0812">Transmembrane</keyword>
<gene>
    <name evidence="9" type="ORF">MHYMCMPASI_00776</name>
</gene>
<dbReference type="InterPro" id="IPR036458">
    <property type="entry name" value="Na:dicarbo_symporter_sf"/>
</dbReference>
<comment type="subcellular location">
    <subcellularLocation>
        <location evidence="1">Cell membrane</location>
        <topology evidence="1">Multi-pass membrane protein</topology>
    </subcellularLocation>
    <subcellularLocation>
        <location evidence="8">Membrane</location>
        <topology evidence="8">Multi-pass membrane protein</topology>
    </subcellularLocation>
</comment>
<evidence type="ECO:0000256" key="4">
    <source>
        <dbReference type="ARBA" id="ARBA00022692"/>
    </source>
</evidence>
<keyword evidence="7 8" id="KW-0472">Membrane</keyword>
<dbReference type="GO" id="GO:0015293">
    <property type="term" value="F:symporter activity"/>
    <property type="evidence" value="ECO:0007669"/>
    <property type="project" value="UniProtKB-UniRule"/>
</dbReference>
<evidence type="ECO:0000256" key="3">
    <source>
        <dbReference type="ARBA" id="ARBA00022475"/>
    </source>
</evidence>
<dbReference type="EMBL" id="CAJVAF010000304">
    <property type="protein sequence ID" value="CAG7594419.1"/>
    <property type="molecule type" value="Genomic_DNA"/>
</dbReference>
<feature type="transmembrane region" description="Helical" evidence="8">
    <location>
        <begin position="285"/>
        <end position="310"/>
    </location>
</feature>
<proteinExistence type="inferred from homology"/>
<keyword evidence="3" id="KW-1003">Cell membrane</keyword>
<keyword evidence="6 8" id="KW-1133">Transmembrane helix</keyword>
<keyword evidence="10" id="KW-1185">Reference proteome</keyword>
<dbReference type="Pfam" id="PF00375">
    <property type="entry name" value="SDF"/>
    <property type="match status" value="1"/>
</dbReference>
<evidence type="ECO:0000256" key="2">
    <source>
        <dbReference type="ARBA" id="ARBA00022448"/>
    </source>
</evidence>
<evidence type="ECO:0000313" key="10">
    <source>
        <dbReference type="Proteomes" id="UP000837675"/>
    </source>
</evidence>
<feature type="transmembrane region" description="Helical" evidence="8">
    <location>
        <begin position="212"/>
        <end position="237"/>
    </location>
</feature>
<evidence type="ECO:0000256" key="5">
    <source>
        <dbReference type="ARBA" id="ARBA00022847"/>
    </source>
</evidence>
<dbReference type="GO" id="GO:0005886">
    <property type="term" value="C:plasma membrane"/>
    <property type="evidence" value="ECO:0007669"/>
    <property type="project" value="UniProtKB-SubCell"/>
</dbReference>
<dbReference type="SUPFAM" id="SSF118215">
    <property type="entry name" value="Proton glutamate symport protein"/>
    <property type="match status" value="1"/>
</dbReference>